<comment type="caution">
    <text evidence="1">The sequence shown here is derived from an EMBL/GenBank/DDBJ whole genome shotgun (WGS) entry which is preliminary data.</text>
</comment>
<evidence type="ECO:0008006" key="2">
    <source>
        <dbReference type="Google" id="ProtNLM"/>
    </source>
</evidence>
<reference evidence="1" key="1">
    <citation type="journal article" date="2014" name="Front. Microbiol.">
        <title>High frequency of phylogenetically diverse reductive dehalogenase-homologous genes in deep subseafloor sedimentary metagenomes.</title>
        <authorList>
            <person name="Kawai M."/>
            <person name="Futagami T."/>
            <person name="Toyoda A."/>
            <person name="Takaki Y."/>
            <person name="Nishi S."/>
            <person name="Hori S."/>
            <person name="Arai W."/>
            <person name="Tsubouchi T."/>
            <person name="Morono Y."/>
            <person name="Uchiyama I."/>
            <person name="Ito T."/>
            <person name="Fujiyama A."/>
            <person name="Inagaki F."/>
            <person name="Takami H."/>
        </authorList>
    </citation>
    <scope>NUCLEOTIDE SEQUENCE</scope>
    <source>
        <strain evidence="1">Expedition CK06-06</strain>
    </source>
</reference>
<proteinExistence type="predicted"/>
<organism evidence="1">
    <name type="scientific">marine sediment metagenome</name>
    <dbReference type="NCBI Taxonomy" id="412755"/>
    <lineage>
        <taxon>unclassified sequences</taxon>
        <taxon>metagenomes</taxon>
        <taxon>ecological metagenomes</taxon>
    </lineage>
</organism>
<gene>
    <name evidence="1" type="ORF">S01H1_31059</name>
</gene>
<evidence type="ECO:0000313" key="1">
    <source>
        <dbReference type="EMBL" id="GAF87739.1"/>
    </source>
</evidence>
<feature type="non-terminal residue" evidence="1">
    <location>
        <position position="109"/>
    </location>
</feature>
<protein>
    <recommendedName>
        <fullName evidence="2">6-bladed beta-propeller</fullName>
    </recommendedName>
</protein>
<dbReference type="SUPFAM" id="SSF63829">
    <property type="entry name" value="Calcium-dependent phosphotriesterase"/>
    <property type="match status" value="1"/>
</dbReference>
<name>X0T3B5_9ZZZZ</name>
<dbReference type="Pfam" id="PF17170">
    <property type="entry name" value="DUF5128"/>
    <property type="match status" value="1"/>
</dbReference>
<dbReference type="Gene3D" id="2.120.10.30">
    <property type="entry name" value="TolB, C-terminal domain"/>
    <property type="match status" value="1"/>
</dbReference>
<sequence length="109" mass="12298">MTTQIFILEKENEIGVKEGNDKYMFGSIYDIEVDEHGNIYVLDSVSSKVKKYNKFGDYVLEFGHSGQGPGEFGFPEAMVLDSSSNIYVLDSPEVKIFDENGKYKSSFKS</sequence>
<accession>X0T3B5</accession>
<dbReference type="InterPro" id="IPR011042">
    <property type="entry name" value="6-blade_b-propeller_TolB-like"/>
</dbReference>
<dbReference type="EMBL" id="BARS01019144">
    <property type="protein sequence ID" value="GAF87739.1"/>
    <property type="molecule type" value="Genomic_DNA"/>
</dbReference>
<dbReference type="AlphaFoldDB" id="X0T3B5"/>